<dbReference type="GO" id="GO:0003723">
    <property type="term" value="F:RNA binding"/>
    <property type="evidence" value="ECO:0000318"/>
    <property type="project" value="GO_Central"/>
</dbReference>
<name>A0A804KM65_MUSAM</name>
<gene>
    <name evidence="2" type="ORF">GSMUA_240220.1</name>
</gene>
<dbReference type="EnsemblPlants" id="Ma09_t21640.1">
    <property type="protein sequence ID" value="Ma09_p21640.1"/>
    <property type="gene ID" value="Ma09_g21640"/>
</dbReference>
<proteinExistence type="predicted"/>
<dbReference type="PANTHER" id="PTHR23270:SF10">
    <property type="entry name" value="PROTEIN RRP5 HOMOLOG"/>
    <property type="match status" value="1"/>
</dbReference>
<feature type="transmembrane region" description="Helical" evidence="1">
    <location>
        <begin position="367"/>
        <end position="388"/>
    </location>
</feature>
<evidence type="ECO:0000313" key="4">
    <source>
        <dbReference type="Proteomes" id="UP000012960"/>
    </source>
</evidence>
<dbReference type="GO" id="GO:0006364">
    <property type="term" value="P:rRNA processing"/>
    <property type="evidence" value="ECO:0007669"/>
    <property type="project" value="InterPro"/>
</dbReference>
<dbReference type="GO" id="GO:0005730">
    <property type="term" value="C:nucleolus"/>
    <property type="evidence" value="ECO:0000318"/>
    <property type="project" value="GO_Central"/>
</dbReference>
<evidence type="ECO:0000313" key="2">
    <source>
        <dbReference type="EMBL" id="CAG1836053.1"/>
    </source>
</evidence>
<keyword evidence="1" id="KW-0812">Transmembrane</keyword>
<sequence length="390" mass="44641">MTLVMKNSYIGIANDVDMGRDIGDDHDVASSMEDVLLGLHNKDSLPDSQKISGHDNGGCENLIQSGTRVSVPPLQVILNDLESSDGDNSVIANHNDVNENCEVAKRNRYMKKKVKEEKELKISASEERLLKDDMPRTEDEIEKLVRVSPNCSFVWIKYMAYIPSLADIEKACSIAERALRTINICEEGEKLNIWVAYFNLENKYGSQPEEAVKKIFQRALQCCDPKKLYLALLGVYERNEQQDLADELLASMTKEFKHSCKVWLRYVWNFLKKYQDGIQSIVNWALTCLPHKKHTKFISQTALLEFKSGIPDRGQSMFESILREYPKIIFLINMLSFQEIRLGDEEVFHALFERATCLSLPPKKMKVTTPLSIIFSFGLILFNFTLLLQI</sequence>
<dbReference type="Gene3D" id="1.25.40.10">
    <property type="entry name" value="Tetratricopeptide repeat domain"/>
    <property type="match status" value="1"/>
</dbReference>
<dbReference type="InterPro" id="IPR011990">
    <property type="entry name" value="TPR-like_helical_dom_sf"/>
</dbReference>
<dbReference type="EMBL" id="HG996474">
    <property type="protein sequence ID" value="CAG1836053.1"/>
    <property type="molecule type" value="Genomic_DNA"/>
</dbReference>
<dbReference type="SUPFAM" id="SSF48452">
    <property type="entry name" value="TPR-like"/>
    <property type="match status" value="2"/>
</dbReference>
<dbReference type="Proteomes" id="UP000012960">
    <property type="component" value="Unplaced"/>
</dbReference>
<dbReference type="OMA" id="WSHYLEI"/>
<protein>
    <submittedName>
        <fullName evidence="2">(wild Malaysian banana) hypothetical protein</fullName>
    </submittedName>
</protein>
<keyword evidence="1" id="KW-0472">Membrane</keyword>
<organism evidence="3 4">
    <name type="scientific">Musa acuminata subsp. malaccensis</name>
    <name type="common">Wild banana</name>
    <name type="synonym">Musa malaccensis</name>
    <dbReference type="NCBI Taxonomy" id="214687"/>
    <lineage>
        <taxon>Eukaryota</taxon>
        <taxon>Viridiplantae</taxon>
        <taxon>Streptophyta</taxon>
        <taxon>Embryophyta</taxon>
        <taxon>Tracheophyta</taxon>
        <taxon>Spermatophyta</taxon>
        <taxon>Magnoliopsida</taxon>
        <taxon>Liliopsida</taxon>
        <taxon>Zingiberales</taxon>
        <taxon>Musaceae</taxon>
        <taxon>Musa</taxon>
    </lineage>
</organism>
<dbReference type="AlphaFoldDB" id="A0A804KM65"/>
<dbReference type="Gramene" id="Ma09_t21640.1">
    <property type="protein sequence ID" value="Ma09_p21640.1"/>
    <property type="gene ID" value="Ma09_g21640"/>
</dbReference>
<reference evidence="3" key="2">
    <citation type="submission" date="2021-05" db="UniProtKB">
        <authorList>
            <consortium name="EnsemblPlants"/>
        </authorList>
    </citation>
    <scope>IDENTIFICATION</scope>
    <source>
        <strain evidence="3">subsp. malaccensis</strain>
    </source>
</reference>
<dbReference type="InParanoid" id="A0A804KM65"/>
<reference evidence="2" key="1">
    <citation type="submission" date="2021-03" db="EMBL/GenBank/DDBJ databases">
        <authorList>
            <consortium name="Genoscope - CEA"/>
            <person name="William W."/>
        </authorList>
    </citation>
    <scope>NUCLEOTIDE SEQUENCE</scope>
    <source>
        <strain evidence="2">Doubled-haploid Pahang</strain>
    </source>
</reference>
<keyword evidence="1" id="KW-1133">Transmembrane helix</keyword>
<accession>A0A804KM65</accession>
<dbReference type="PANTHER" id="PTHR23270">
    <property type="entry name" value="PROGRAMMED CELL DEATH PROTEIN 11 PRE-RRNA PROCESSING PROTEIN RRP5"/>
    <property type="match status" value="1"/>
</dbReference>
<evidence type="ECO:0000256" key="1">
    <source>
        <dbReference type="SAM" id="Phobius"/>
    </source>
</evidence>
<evidence type="ECO:0000313" key="3">
    <source>
        <dbReference type="EnsemblPlants" id="Ma09_p21640.1"/>
    </source>
</evidence>
<dbReference type="InterPro" id="IPR045209">
    <property type="entry name" value="Rrp5"/>
</dbReference>
<dbReference type="GO" id="GO:0032040">
    <property type="term" value="C:small-subunit processome"/>
    <property type="evidence" value="ECO:0000318"/>
    <property type="project" value="GO_Central"/>
</dbReference>
<keyword evidence="4" id="KW-1185">Reference proteome</keyword>